<feature type="transmembrane region" description="Helical" evidence="2">
    <location>
        <begin position="174"/>
        <end position="197"/>
    </location>
</feature>
<organism evidence="3 4">
    <name type="scientific">Hermanssonia centrifuga</name>
    <dbReference type="NCBI Taxonomy" id="98765"/>
    <lineage>
        <taxon>Eukaryota</taxon>
        <taxon>Fungi</taxon>
        <taxon>Dikarya</taxon>
        <taxon>Basidiomycota</taxon>
        <taxon>Agaricomycotina</taxon>
        <taxon>Agaricomycetes</taxon>
        <taxon>Polyporales</taxon>
        <taxon>Meruliaceae</taxon>
        <taxon>Hermanssonia</taxon>
    </lineage>
</organism>
<feature type="compositionally biased region" description="Basic residues" evidence="1">
    <location>
        <begin position="23"/>
        <end position="37"/>
    </location>
</feature>
<keyword evidence="2" id="KW-1133">Transmembrane helix</keyword>
<feature type="compositionally biased region" description="Polar residues" evidence="1">
    <location>
        <begin position="575"/>
        <end position="586"/>
    </location>
</feature>
<evidence type="ECO:0008006" key="5">
    <source>
        <dbReference type="Google" id="ProtNLM"/>
    </source>
</evidence>
<dbReference type="AlphaFoldDB" id="A0A2R6NVD9"/>
<evidence type="ECO:0000313" key="4">
    <source>
        <dbReference type="Proteomes" id="UP000186601"/>
    </source>
</evidence>
<evidence type="ECO:0000256" key="1">
    <source>
        <dbReference type="SAM" id="MobiDB-lite"/>
    </source>
</evidence>
<feature type="region of interest" description="Disordered" evidence="1">
    <location>
        <begin position="455"/>
        <end position="478"/>
    </location>
</feature>
<feature type="region of interest" description="Disordered" evidence="1">
    <location>
        <begin position="575"/>
        <end position="614"/>
    </location>
</feature>
<keyword evidence="4" id="KW-1185">Reference proteome</keyword>
<name>A0A2R6NVD9_9APHY</name>
<evidence type="ECO:0000313" key="3">
    <source>
        <dbReference type="EMBL" id="PSR77561.1"/>
    </source>
</evidence>
<gene>
    <name evidence="3" type="ORF">PHLCEN_2v7751</name>
</gene>
<comment type="caution">
    <text evidence="3">The sequence shown here is derived from an EMBL/GenBank/DDBJ whole genome shotgun (WGS) entry which is preliminary data.</text>
</comment>
<dbReference type="Proteomes" id="UP000186601">
    <property type="component" value="Unassembled WGS sequence"/>
</dbReference>
<feature type="compositionally biased region" description="Polar residues" evidence="1">
    <location>
        <begin position="9"/>
        <end position="19"/>
    </location>
</feature>
<keyword evidence="2" id="KW-0472">Membrane</keyword>
<reference evidence="3 4" key="1">
    <citation type="submission" date="2018-02" db="EMBL/GenBank/DDBJ databases">
        <title>Genome sequence of the basidiomycete white-rot fungus Phlebia centrifuga.</title>
        <authorList>
            <person name="Granchi Z."/>
            <person name="Peng M."/>
            <person name="de Vries R.P."/>
            <person name="Hilden K."/>
            <person name="Makela M.R."/>
            <person name="Grigoriev I."/>
            <person name="Riley R."/>
        </authorList>
    </citation>
    <scope>NUCLEOTIDE SEQUENCE [LARGE SCALE GENOMIC DNA]</scope>
    <source>
        <strain evidence="3 4">FBCC195</strain>
    </source>
</reference>
<dbReference type="STRING" id="98765.A0A2R6NVD9"/>
<dbReference type="EMBL" id="MLYV02000787">
    <property type="protein sequence ID" value="PSR77561.1"/>
    <property type="molecule type" value="Genomic_DNA"/>
</dbReference>
<keyword evidence="2" id="KW-0812">Transmembrane</keyword>
<feature type="region of interest" description="Disordered" evidence="1">
    <location>
        <begin position="1"/>
        <end position="94"/>
    </location>
</feature>
<feature type="region of interest" description="Disordered" evidence="1">
    <location>
        <begin position="210"/>
        <end position="246"/>
    </location>
</feature>
<sequence length="657" mass="69986">MILDVPLMDSTSAIQNPGSASKPSKKTTKKEKPKSKSQPKEKVSSVDYEQRKKDSKDSDQTTKKKKPSVKLKTPAKSSDVDVNAVPNPNPDTGLSTLANGSYQPTITIHSGILPVIPSTTMTSGFSPLPPLAAFATSFVLSSSVVSSSLSTPTLVATAVRGSQSQAHTQAPKHLPTVIIVLLAVGAAFFLVGAFIVYRMCSRPRKHTFPTPSLPILQDPFQDEKPMDPEEESLFGGKERSSARPESNGVILTWTKYPHTSVNRPEPTLDVNGNRPGTPPKRTSADMHKGTYPFAGPSATASSAIPTIRQPVQQIQNVITRATNRVSAMSMSVYPGSPISTSGHGVGVAISGSPLTADGLPVLQRSNSKPMARRMSKAEWTARQSVYISNRLTVPNGLEDSDLYNGSEAPSPILPTVVTPKSAAASSTSAAGRARVKAPYVPATLLRASATLPGVNPYSRSTSTPPIIDEPNPFEESQYVLPPISPMMKSDDRRERDTQALTSALGLVSPRAVPPSPQNTLYPDDSITLAGDKDRRRSRAFVHGRAASQTGLMSPGTDGPARLGQLMLGDFQGTASARTAGQGQGNAHGQVKAKSVGRKRVEEMPPRVPSPPTLPSLAQMAMAHHNPDGYEDYRSPTYSIYGLYEADRKSRAPGEGGY</sequence>
<accession>A0A2R6NVD9</accession>
<evidence type="ECO:0000256" key="2">
    <source>
        <dbReference type="SAM" id="Phobius"/>
    </source>
</evidence>
<proteinExistence type="predicted"/>
<protein>
    <recommendedName>
        <fullName evidence="5">Transmembrane protein</fullName>
    </recommendedName>
</protein>
<feature type="compositionally biased region" description="Basic and acidic residues" evidence="1">
    <location>
        <begin position="38"/>
        <end position="62"/>
    </location>
</feature>
<feature type="region of interest" description="Disordered" evidence="1">
    <location>
        <begin position="261"/>
        <end position="286"/>
    </location>
</feature>
<dbReference type="OrthoDB" id="2983908at2759"/>